<feature type="region of interest" description="Disordered" evidence="3">
    <location>
        <begin position="126"/>
        <end position="168"/>
    </location>
</feature>
<evidence type="ECO:0008006" key="6">
    <source>
        <dbReference type="Google" id="ProtNLM"/>
    </source>
</evidence>
<dbReference type="Pfam" id="PF00353">
    <property type="entry name" value="HemolysinCabind"/>
    <property type="match status" value="2"/>
</dbReference>
<organism evidence="4 5">
    <name type="scientific">Gemmata palustris</name>
    <dbReference type="NCBI Taxonomy" id="2822762"/>
    <lineage>
        <taxon>Bacteria</taxon>
        <taxon>Pseudomonadati</taxon>
        <taxon>Planctomycetota</taxon>
        <taxon>Planctomycetia</taxon>
        <taxon>Gemmatales</taxon>
        <taxon>Gemmataceae</taxon>
        <taxon>Gemmata</taxon>
    </lineage>
</organism>
<evidence type="ECO:0000256" key="3">
    <source>
        <dbReference type="SAM" id="MobiDB-lite"/>
    </source>
</evidence>
<accession>A0ABS5BJ88</accession>
<keyword evidence="2" id="KW-0964">Secreted</keyword>
<feature type="compositionally biased region" description="Basic and acidic residues" evidence="3">
    <location>
        <begin position="135"/>
        <end position="152"/>
    </location>
</feature>
<gene>
    <name evidence="4" type="ORF">J8F10_00415</name>
</gene>
<dbReference type="InterPro" id="IPR011049">
    <property type="entry name" value="Serralysin-like_metalloprot_C"/>
</dbReference>
<dbReference type="Proteomes" id="UP000676565">
    <property type="component" value="Unassembled WGS sequence"/>
</dbReference>
<evidence type="ECO:0000256" key="1">
    <source>
        <dbReference type="ARBA" id="ARBA00004613"/>
    </source>
</evidence>
<dbReference type="InterPro" id="IPR050557">
    <property type="entry name" value="RTX_toxin/Mannuronan_C5-epim"/>
</dbReference>
<dbReference type="InterPro" id="IPR001343">
    <property type="entry name" value="Hemolysn_Ca-bd"/>
</dbReference>
<comment type="caution">
    <text evidence="4">The sequence shown here is derived from an EMBL/GenBank/DDBJ whole genome shotgun (WGS) entry which is preliminary data.</text>
</comment>
<dbReference type="Gene3D" id="2.150.10.10">
    <property type="entry name" value="Serralysin-like metalloprotease, C-terminal"/>
    <property type="match status" value="2"/>
</dbReference>
<dbReference type="EMBL" id="JAGKQQ010000001">
    <property type="protein sequence ID" value="MBP3953764.1"/>
    <property type="molecule type" value="Genomic_DNA"/>
</dbReference>
<sequence length="237" mass="25358">MFQTLKSWLTAARSAKSAPHPRRFAPQVEALHDRLTPSFSVSGNNLNIVGTNHADTVYVSVVQKGTFYEIREINSQNPLQPQVTYIPVGYVPGIITFRGYDGDDSFSNFTTKASFATGGNGNDSFFGGSDEDEFHGEAGNDRLEGKGGRDRLYGGNGNDTLHGGDGDDYLYGQSGRDALYGGAGSDRLDGGAGDGQADYLNGGAGADVFVFDPAYFRVFNRDAPADFNSSKDGYVQS</sequence>
<comment type="subcellular location">
    <subcellularLocation>
        <location evidence="1">Secreted</location>
    </subcellularLocation>
</comment>
<protein>
    <recommendedName>
        <fullName evidence="6">Calcium-binding protein</fullName>
    </recommendedName>
</protein>
<name>A0ABS5BJ88_9BACT</name>
<dbReference type="PRINTS" id="PR00313">
    <property type="entry name" value="CABNDNGRPT"/>
</dbReference>
<dbReference type="RefSeq" id="WP_210651520.1">
    <property type="nucleotide sequence ID" value="NZ_JAGKQQ010000001.1"/>
</dbReference>
<evidence type="ECO:0000256" key="2">
    <source>
        <dbReference type="ARBA" id="ARBA00022525"/>
    </source>
</evidence>
<evidence type="ECO:0000313" key="4">
    <source>
        <dbReference type="EMBL" id="MBP3953764.1"/>
    </source>
</evidence>
<reference evidence="4 5" key="1">
    <citation type="submission" date="2021-04" db="EMBL/GenBank/DDBJ databases">
        <authorList>
            <person name="Ivanova A."/>
        </authorList>
    </citation>
    <scope>NUCLEOTIDE SEQUENCE [LARGE SCALE GENOMIC DNA]</scope>
    <source>
        <strain evidence="4 5">G18</strain>
    </source>
</reference>
<keyword evidence="5" id="KW-1185">Reference proteome</keyword>
<dbReference type="SUPFAM" id="SSF51120">
    <property type="entry name" value="beta-Roll"/>
    <property type="match status" value="1"/>
</dbReference>
<dbReference type="InterPro" id="IPR018511">
    <property type="entry name" value="Hemolysin-typ_Ca-bd_CS"/>
</dbReference>
<proteinExistence type="predicted"/>
<evidence type="ECO:0000313" key="5">
    <source>
        <dbReference type="Proteomes" id="UP000676565"/>
    </source>
</evidence>
<dbReference type="PANTHER" id="PTHR38340">
    <property type="entry name" value="S-LAYER PROTEIN"/>
    <property type="match status" value="1"/>
</dbReference>
<dbReference type="PROSITE" id="PS00330">
    <property type="entry name" value="HEMOLYSIN_CALCIUM"/>
    <property type="match status" value="3"/>
</dbReference>
<dbReference type="PANTHER" id="PTHR38340:SF1">
    <property type="entry name" value="S-LAYER PROTEIN"/>
    <property type="match status" value="1"/>
</dbReference>